<keyword evidence="2" id="KW-1185">Reference proteome</keyword>
<accession>A0A9N9C296</accession>
<dbReference type="EMBL" id="CAJVPJ010001364">
    <property type="protein sequence ID" value="CAG8588182.1"/>
    <property type="molecule type" value="Genomic_DNA"/>
</dbReference>
<dbReference type="Proteomes" id="UP000789572">
    <property type="component" value="Unassembled WGS sequence"/>
</dbReference>
<name>A0A9N9C296_9GLOM</name>
<dbReference type="AlphaFoldDB" id="A0A9N9C296"/>
<comment type="caution">
    <text evidence="1">The sequence shown here is derived from an EMBL/GenBank/DDBJ whole genome shotgun (WGS) entry which is preliminary data.</text>
</comment>
<organism evidence="1 2">
    <name type="scientific">Paraglomus occultum</name>
    <dbReference type="NCBI Taxonomy" id="144539"/>
    <lineage>
        <taxon>Eukaryota</taxon>
        <taxon>Fungi</taxon>
        <taxon>Fungi incertae sedis</taxon>
        <taxon>Mucoromycota</taxon>
        <taxon>Glomeromycotina</taxon>
        <taxon>Glomeromycetes</taxon>
        <taxon>Paraglomerales</taxon>
        <taxon>Paraglomeraceae</taxon>
        <taxon>Paraglomus</taxon>
    </lineage>
</organism>
<gene>
    <name evidence="1" type="ORF">POCULU_LOCUS6834</name>
</gene>
<reference evidence="1" key="1">
    <citation type="submission" date="2021-06" db="EMBL/GenBank/DDBJ databases">
        <authorList>
            <person name="Kallberg Y."/>
            <person name="Tangrot J."/>
            <person name="Rosling A."/>
        </authorList>
    </citation>
    <scope>NUCLEOTIDE SEQUENCE</scope>
    <source>
        <strain evidence="1">IA702</strain>
    </source>
</reference>
<evidence type="ECO:0000313" key="2">
    <source>
        <dbReference type="Proteomes" id="UP000789572"/>
    </source>
</evidence>
<proteinExistence type="predicted"/>
<protein>
    <submittedName>
        <fullName evidence="1">189_t:CDS:1</fullName>
    </submittedName>
</protein>
<sequence length="432" mass="48637">MLLVFDERRKTEPKSIFKCRTFSMIVILIILGSYTTRLTYDIVKDTPVVTTKLKTTTDMKLPSVAIAFQYKYTISCVLQYRTTASTIDECSKYITQPTPADYGVYVGLFTPPLSLKVIPSESQQEGVRGVLLKMTVNDANFSLADINIYRILLRLIDTETYVNTNNETINEVRNIDSTFVDSILKQTQYIIFYHQANYLTYSENERIIIKPNILAAIGFSQTIRIPYLTTALTSGPLAEDYSTIKPNVYGTVNISPNSFLNKHVLGSLGLLGGAWSLAITAYTSLFGSKLLTPWGIIHSYCCCFVRSTRPRLGELFPVLPLQSSRLLDNSSTLDVLTSSSNLSFQDNRTLQQRLDALELFLKDYVVDQKYLEHLNAKKHSNKISEFLGTWTWKGRKKNNSITNNTTSTPLVSSTESDSNTIDTSTVDITQLQ</sequence>
<dbReference type="OrthoDB" id="2444199at2759"/>
<evidence type="ECO:0000313" key="1">
    <source>
        <dbReference type="EMBL" id="CAG8588182.1"/>
    </source>
</evidence>